<evidence type="ECO:0000313" key="2">
    <source>
        <dbReference type="Proteomes" id="UP000242715"/>
    </source>
</evidence>
<dbReference type="EMBL" id="DF973959">
    <property type="protein sequence ID" value="GAU43145.1"/>
    <property type="molecule type" value="Genomic_DNA"/>
</dbReference>
<organism evidence="1 2">
    <name type="scientific">Trifolium subterraneum</name>
    <name type="common">Subterranean clover</name>
    <dbReference type="NCBI Taxonomy" id="3900"/>
    <lineage>
        <taxon>Eukaryota</taxon>
        <taxon>Viridiplantae</taxon>
        <taxon>Streptophyta</taxon>
        <taxon>Embryophyta</taxon>
        <taxon>Tracheophyta</taxon>
        <taxon>Spermatophyta</taxon>
        <taxon>Magnoliopsida</taxon>
        <taxon>eudicotyledons</taxon>
        <taxon>Gunneridae</taxon>
        <taxon>Pentapetalae</taxon>
        <taxon>rosids</taxon>
        <taxon>fabids</taxon>
        <taxon>Fabales</taxon>
        <taxon>Fabaceae</taxon>
        <taxon>Papilionoideae</taxon>
        <taxon>50 kb inversion clade</taxon>
        <taxon>NPAAA clade</taxon>
        <taxon>Hologalegina</taxon>
        <taxon>IRL clade</taxon>
        <taxon>Trifolieae</taxon>
        <taxon>Trifolium</taxon>
    </lineage>
</organism>
<keyword evidence="2" id="KW-1185">Reference proteome</keyword>
<reference evidence="2" key="1">
    <citation type="journal article" date="2017" name="Front. Plant Sci.">
        <title>Climate Clever Clovers: New Paradigm to Reduce the Environmental Footprint of Ruminants by Breeding Low Methanogenic Forages Utilizing Haplotype Variation.</title>
        <authorList>
            <person name="Kaur P."/>
            <person name="Appels R."/>
            <person name="Bayer P.E."/>
            <person name="Keeble-Gagnere G."/>
            <person name="Wang J."/>
            <person name="Hirakawa H."/>
            <person name="Shirasawa K."/>
            <person name="Vercoe P."/>
            <person name="Stefanova K."/>
            <person name="Durmic Z."/>
            <person name="Nichols P."/>
            <person name="Revell C."/>
            <person name="Isobe S.N."/>
            <person name="Edwards D."/>
            <person name="Erskine W."/>
        </authorList>
    </citation>
    <scope>NUCLEOTIDE SEQUENCE [LARGE SCALE GENOMIC DNA]</scope>
    <source>
        <strain evidence="2">cv. Daliak</strain>
    </source>
</reference>
<name>A0A2Z6P4V0_TRISU</name>
<dbReference type="AlphaFoldDB" id="A0A2Z6P4V0"/>
<sequence length="58" mass="6454">MVKNKMEAKILSIDHPPAVVPVLLISKGYVDLGKWVANVEGVATKGTEQRREHQDLDK</sequence>
<gene>
    <name evidence="1" type="ORF">TSUD_246850</name>
</gene>
<evidence type="ECO:0000313" key="1">
    <source>
        <dbReference type="EMBL" id="GAU43145.1"/>
    </source>
</evidence>
<dbReference type="OrthoDB" id="409173at2759"/>
<proteinExistence type="predicted"/>
<dbReference type="Proteomes" id="UP000242715">
    <property type="component" value="Unassembled WGS sequence"/>
</dbReference>
<accession>A0A2Z6P4V0</accession>
<protein>
    <submittedName>
        <fullName evidence="1">Uncharacterized protein</fullName>
    </submittedName>
</protein>